<gene>
    <name evidence="1" type="primary">hpnC</name>
    <name evidence="1" type="ORF">Q5H94_12020</name>
</gene>
<organism evidence="1 2">
    <name type="scientific">Sphingomonas immobilis</name>
    <dbReference type="NCBI Taxonomy" id="3063997"/>
    <lineage>
        <taxon>Bacteria</taxon>
        <taxon>Pseudomonadati</taxon>
        <taxon>Pseudomonadota</taxon>
        <taxon>Alphaproteobacteria</taxon>
        <taxon>Sphingomonadales</taxon>
        <taxon>Sphingomonadaceae</taxon>
        <taxon>Sphingomonas</taxon>
    </lineage>
</organism>
<dbReference type="InterPro" id="IPR033904">
    <property type="entry name" value="Trans_IPPS_HH"/>
</dbReference>
<dbReference type="Gene3D" id="1.10.600.10">
    <property type="entry name" value="Farnesyl Diphosphate Synthase"/>
    <property type="match status" value="1"/>
</dbReference>
<dbReference type="InterPro" id="IPR002060">
    <property type="entry name" value="Squ/phyt_synthse"/>
</dbReference>
<reference evidence="1" key="1">
    <citation type="submission" date="2023-07" db="EMBL/GenBank/DDBJ databases">
        <authorList>
            <person name="Kim M.K."/>
        </authorList>
    </citation>
    <scope>NUCLEOTIDE SEQUENCE</scope>
    <source>
        <strain evidence="1">CA1-15</strain>
    </source>
</reference>
<dbReference type="InterPro" id="IPR017827">
    <property type="entry name" value="HSQ_synthase_HpnC"/>
</dbReference>
<dbReference type="SFLD" id="SFLDG01018">
    <property type="entry name" value="Squalene/Phytoene_Synthase_Lik"/>
    <property type="match status" value="1"/>
</dbReference>
<proteinExistence type="predicted"/>
<dbReference type="NCBIfam" id="TIGR03464">
    <property type="entry name" value="HpnC"/>
    <property type="match status" value="1"/>
</dbReference>
<keyword evidence="1" id="KW-0808">Transferase</keyword>
<dbReference type="InterPro" id="IPR008949">
    <property type="entry name" value="Isoprenoid_synthase_dom_sf"/>
</dbReference>
<evidence type="ECO:0000313" key="1">
    <source>
        <dbReference type="EMBL" id="MDO7843052.1"/>
    </source>
</evidence>
<dbReference type="SFLD" id="SFLDG01212">
    <property type="entry name" value="Phytoene_synthase_like"/>
    <property type="match status" value="1"/>
</dbReference>
<name>A0ABT9A2U7_9SPHN</name>
<dbReference type="InterPro" id="IPR044843">
    <property type="entry name" value="Trans_IPPS_bact-type"/>
</dbReference>
<dbReference type="CDD" id="cd00683">
    <property type="entry name" value="Trans_IPPS_HH"/>
    <property type="match status" value="1"/>
</dbReference>
<dbReference type="EC" id="2.5.1.21" evidence="1"/>
<accession>A0ABT9A2U7</accession>
<comment type="caution">
    <text evidence="1">The sequence shown here is derived from an EMBL/GenBank/DDBJ whole genome shotgun (WGS) entry which is preliminary data.</text>
</comment>
<dbReference type="EMBL" id="JAUQSZ010000007">
    <property type="protein sequence ID" value="MDO7843052.1"/>
    <property type="molecule type" value="Genomic_DNA"/>
</dbReference>
<dbReference type="Pfam" id="PF00494">
    <property type="entry name" value="SQS_PSY"/>
    <property type="match status" value="1"/>
</dbReference>
<protein>
    <submittedName>
        <fullName evidence="1">Squalene synthase HpnC</fullName>
        <ecNumber evidence="1">2.5.1.21</ecNumber>
    </submittedName>
</protein>
<dbReference type="SFLD" id="SFLDS00005">
    <property type="entry name" value="Isoprenoid_Synthase_Type_I"/>
    <property type="match status" value="1"/>
</dbReference>
<dbReference type="PANTHER" id="PTHR31480">
    <property type="entry name" value="BIFUNCTIONAL LYCOPENE CYCLASE/PHYTOENE SYNTHASE"/>
    <property type="match status" value="1"/>
</dbReference>
<dbReference type="RefSeq" id="WP_304561505.1">
    <property type="nucleotide sequence ID" value="NZ_JAUQSZ010000007.1"/>
</dbReference>
<keyword evidence="2" id="KW-1185">Reference proteome</keyword>
<dbReference type="GO" id="GO:0051996">
    <property type="term" value="F:squalene synthase [NAD(P)H] activity"/>
    <property type="evidence" value="ECO:0007669"/>
    <property type="project" value="UniProtKB-EC"/>
</dbReference>
<sequence>MNAPLPHQATDLASGKDHTKENFPVASAILKPQHRAPVMAFYRFARAADDVADHATASADEKLALLGGMRATIEGRSDADANSVALRETMAAYRLDPVHALDLLTAFERDCTIDRYYDWEALIDYCRYSAMPVGRYVLDVHGESRDTWPANDALCAALQVINHLQDCGKDYRAIGRVYLPLDILAEHGTSLEHLGPDKASPQLRAAITDLATRTEGLLATSRGFAGTVKDLRLSVEVAVIQRLAESLTARLKMRDPLSEKVHHGKVEMLGLAASAAIARLVFRR</sequence>
<evidence type="ECO:0000313" key="2">
    <source>
        <dbReference type="Proteomes" id="UP001176468"/>
    </source>
</evidence>
<dbReference type="Proteomes" id="UP001176468">
    <property type="component" value="Unassembled WGS sequence"/>
</dbReference>
<dbReference type="SUPFAM" id="SSF48576">
    <property type="entry name" value="Terpenoid synthases"/>
    <property type="match status" value="1"/>
</dbReference>